<dbReference type="InterPro" id="IPR014756">
    <property type="entry name" value="Ig_E-set"/>
</dbReference>
<dbReference type="Pfam" id="PF11852">
    <property type="entry name" value="Pullul_strch_C"/>
    <property type="match status" value="1"/>
</dbReference>
<dbReference type="Gene3D" id="2.60.40.1180">
    <property type="entry name" value="Golgi alpha-mannosidase II"/>
    <property type="match status" value="1"/>
</dbReference>
<dbReference type="Pfam" id="PF02922">
    <property type="entry name" value="CBM_48"/>
    <property type="match status" value="1"/>
</dbReference>
<dbReference type="InterPro" id="IPR011839">
    <property type="entry name" value="Pullul_strch"/>
</dbReference>
<accession>A0AAN7JN53</accession>
<keyword evidence="6" id="KW-1185">Reference proteome</keyword>
<dbReference type="AlphaFoldDB" id="A0AAN7JN53"/>
<dbReference type="GO" id="GO:0005975">
    <property type="term" value="P:carbohydrate metabolic process"/>
    <property type="evidence" value="ECO:0007669"/>
    <property type="project" value="InterPro"/>
</dbReference>
<dbReference type="InterPro" id="IPR013783">
    <property type="entry name" value="Ig-like_fold"/>
</dbReference>
<gene>
    <name evidence="5" type="ORF">SAY87_027699</name>
</gene>
<dbReference type="CDD" id="cd11341">
    <property type="entry name" value="AmyAc_Pullulanase_LD-like"/>
    <property type="match status" value="1"/>
</dbReference>
<dbReference type="Gene3D" id="3.20.20.80">
    <property type="entry name" value="Glycosidases"/>
    <property type="match status" value="1"/>
</dbReference>
<dbReference type="Pfam" id="PF17967">
    <property type="entry name" value="Pullulanase_N2"/>
    <property type="match status" value="1"/>
</dbReference>
<evidence type="ECO:0000313" key="5">
    <source>
        <dbReference type="EMBL" id="KAK4750250.1"/>
    </source>
</evidence>
<dbReference type="Proteomes" id="UP001345219">
    <property type="component" value="Chromosome 21"/>
</dbReference>
<reference evidence="5 6" key="1">
    <citation type="journal article" date="2023" name="Hortic Res">
        <title>Pangenome of water caltrop reveals structural variations and asymmetric subgenome divergence after allopolyploidization.</title>
        <authorList>
            <person name="Zhang X."/>
            <person name="Chen Y."/>
            <person name="Wang L."/>
            <person name="Yuan Y."/>
            <person name="Fang M."/>
            <person name="Shi L."/>
            <person name="Lu R."/>
            <person name="Comes H.P."/>
            <person name="Ma Y."/>
            <person name="Chen Y."/>
            <person name="Huang G."/>
            <person name="Zhou Y."/>
            <person name="Zheng Z."/>
            <person name="Qiu Y."/>
        </authorList>
    </citation>
    <scope>NUCLEOTIDE SEQUENCE [LARGE SCALE GENOMIC DNA]</scope>
    <source>
        <tissue evidence="5">Roots</tissue>
    </source>
</reference>
<feature type="domain" description="Glycoside hydrolase family 13 N-terminal" evidence="2">
    <location>
        <begin position="207"/>
        <end position="292"/>
    </location>
</feature>
<dbReference type="InterPro" id="IPR004193">
    <property type="entry name" value="Glyco_hydro_13_N"/>
</dbReference>
<dbReference type="InterPro" id="IPR013780">
    <property type="entry name" value="Glyco_hydro_b"/>
</dbReference>
<dbReference type="Gene3D" id="2.60.40.1130">
    <property type="entry name" value="Rab geranylgeranyltransferase alpha-subunit, insert domain"/>
    <property type="match status" value="1"/>
</dbReference>
<feature type="domain" description="Pullulanase N2" evidence="4">
    <location>
        <begin position="89"/>
        <end position="200"/>
    </location>
</feature>
<evidence type="ECO:0008006" key="7">
    <source>
        <dbReference type="Google" id="ProtNLM"/>
    </source>
</evidence>
<dbReference type="InterPro" id="IPR024561">
    <property type="entry name" value="Pullul_strch_C"/>
</dbReference>
<comment type="similarity">
    <text evidence="1">Belongs to the glycosyl hydrolase 13 family.</text>
</comment>
<dbReference type="SUPFAM" id="SSF51445">
    <property type="entry name" value="(Trans)glycosidases"/>
    <property type="match status" value="1"/>
</dbReference>
<organism evidence="5 6">
    <name type="scientific">Trapa incisa</name>
    <dbReference type="NCBI Taxonomy" id="236973"/>
    <lineage>
        <taxon>Eukaryota</taxon>
        <taxon>Viridiplantae</taxon>
        <taxon>Streptophyta</taxon>
        <taxon>Embryophyta</taxon>
        <taxon>Tracheophyta</taxon>
        <taxon>Spermatophyta</taxon>
        <taxon>Magnoliopsida</taxon>
        <taxon>eudicotyledons</taxon>
        <taxon>Gunneridae</taxon>
        <taxon>Pentapetalae</taxon>
        <taxon>rosids</taxon>
        <taxon>malvids</taxon>
        <taxon>Myrtales</taxon>
        <taxon>Lythraceae</taxon>
        <taxon>Trapa</taxon>
    </lineage>
</organism>
<dbReference type="SUPFAM" id="SSF81296">
    <property type="entry name" value="E set domains"/>
    <property type="match status" value="2"/>
</dbReference>
<feature type="domain" description="Alpha-1,6-glucosidases pullulanase-type C-terminal" evidence="3">
    <location>
        <begin position="792"/>
        <end position="961"/>
    </location>
</feature>
<evidence type="ECO:0000259" key="4">
    <source>
        <dbReference type="Pfam" id="PF17967"/>
    </source>
</evidence>
<proteinExistence type="inferred from homology"/>
<comment type="caution">
    <text evidence="5">The sequence shown here is derived from an EMBL/GenBank/DDBJ whole genome shotgun (WGS) entry which is preliminary data.</text>
</comment>
<sequence length="965" mass="107867">MKSLQLPLFPSPIKPKRVTVSPRLLHPTPRRPRRHCHAAPAAGIPLFSLPCPPPTETIASFNRRGVLSRCKTMSNEAPESIPQGSLFYSKAYWVSEFLIAWDVDGDYSCYLYASRNAQLALSSNDGIQGYEEKIKLEKSDGLPVKVIEKFPHIRDYKAYQLPCDVDVRDLLKCQLAVATFGFDGKCCNATCLQLPGVLDDLFSYTGPLGAVFSEQAVSLHLWAPTAQNVKAHIYSDSLGSNLLETVQLVENDGVWHVRGPRHWEGCYYVYEVCVYHYSTMQVENCFANDPYARGLASDGRSTLIVDLYSDRLKPPGWDNLVNEKPPILSFSDISIYEMHIRDFSINDNSVDPELRGGYLAFTLQDSLGMLHLKKLSEAGLTHIHLLPSFQFAGVDDEKEKWKCADTNKLEELPSDSEEQQAHITAIQEEDGYNWGYNPVLWGVPKGSYASNANGPHRIIEFRKMVKSLNQVGLRVVLDVVYNHLHGSGPHDMNSVLDKIVPGYYLRRNKDGCIEHSTCVNNTASEHFMVERLIIDDLLHWMIDYKVDGFRFDLMGHIMKHTMMKAKAALQCLSKERDGIDGSNIYIYGEGWDFGEVAKNARGINASQFNLLGTGIGSFNDRFRDAVLGGSPFGHPLQQGFVTGLLLQPNGHDHGTEANMKLMLASSKDHIQIGMAGNLKDFVFTDSDGKEVKGSEVLTYGGTPVAYTLCPMETVNYVSAHDNETLFDIISMKTHMEISVSERCRINHLATSIVALSQGIPFFHCGDEMLRSKSLDRDSYNSGDWFNRLDFTYNSNNWGVGLPPKDKNERSWPLIKPRLANPSFKPGKSHILAAINNFLDVLRIRYSSPLFRLKTAAAVQERVRFLNTGPSSIPGVIVMSIEDGYEGIPGLTKLDPIFSYIVMIFNASPDEISFSSPVMRARTLQLHPVQIMSLDEVVKKSVYNASSGSFTVPARTTSVFVEPRKS</sequence>
<evidence type="ECO:0000259" key="3">
    <source>
        <dbReference type="Pfam" id="PF11852"/>
    </source>
</evidence>
<dbReference type="SUPFAM" id="SSF51011">
    <property type="entry name" value="Glycosyl hydrolase domain"/>
    <property type="match status" value="1"/>
</dbReference>
<dbReference type="Gene3D" id="2.60.40.10">
    <property type="entry name" value="Immunoglobulins"/>
    <property type="match status" value="1"/>
</dbReference>
<evidence type="ECO:0000313" key="6">
    <source>
        <dbReference type="Proteomes" id="UP001345219"/>
    </source>
</evidence>
<evidence type="ECO:0000259" key="2">
    <source>
        <dbReference type="Pfam" id="PF02922"/>
    </source>
</evidence>
<protein>
    <recommendedName>
        <fullName evidence="7">Pullulanase 1, chloroplastic</fullName>
    </recommendedName>
</protein>
<dbReference type="InterPro" id="IPR040671">
    <property type="entry name" value="Pullulanase_N2"/>
</dbReference>
<dbReference type="CDD" id="cd02860">
    <property type="entry name" value="E_set_Pullulanase"/>
    <property type="match status" value="1"/>
</dbReference>
<name>A0AAN7JN53_9MYRT</name>
<evidence type="ECO:0000256" key="1">
    <source>
        <dbReference type="ARBA" id="ARBA00008061"/>
    </source>
</evidence>
<dbReference type="NCBIfam" id="TIGR02103">
    <property type="entry name" value="pullul_strch"/>
    <property type="match status" value="1"/>
</dbReference>
<dbReference type="EMBL" id="JAXIOK010000018">
    <property type="protein sequence ID" value="KAK4750250.1"/>
    <property type="molecule type" value="Genomic_DNA"/>
</dbReference>
<dbReference type="GO" id="GO:0051060">
    <property type="term" value="F:pullulanase activity"/>
    <property type="evidence" value="ECO:0007669"/>
    <property type="project" value="InterPro"/>
</dbReference>
<dbReference type="PANTHER" id="PTHR43002">
    <property type="entry name" value="GLYCOGEN DEBRANCHING ENZYME"/>
    <property type="match status" value="1"/>
</dbReference>
<dbReference type="InterPro" id="IPR017853">
    <property type="entry name" value="GH"/>
</dbReference>